<dbReference type="EMBL" id="KI295603">
    <property type="protein sequence ID" value="ESA02585.1"/>
    <property type="molecule type" value="Genomic_DNA"/>
</dbReference>
<dbReference type="SMART" id="SM00671">
    <property type="entry name" value="SEL1"/>
    <property type="match status" value="1"/>
</dbReference>
<evidence type="ECO:0008006" key="2">
    <source>
        <dbReference type="Google" id="ProtNLM"/>
    </source>
</evidence>
<sequence>IGTKVNETKAFELYKLAEEKGYIIAQNNLGYCYEEGIGTEVNEIKALELYKLAAENEHITAQNNLDMHISMGVNLRNYTHIKQHVESLL</sequence>
<organism evidence="1">
    <name type="scientific">Rhizophagus irregularis (strain DAOM 181602 / DAOM 197198 / MUCL 43194)</name>
    <name type="common">Arbuscular mycorrhizal fungus</name>
    <name type="synonym">Glomus intraradices</name>
    <dbReference type="NCBI Taxonomy" id="747089"/>
    <lineage>
        <taxon>Eukaryota</taxon>
        <taxon>Fungi</taxon>
        <taxon>Fungi incertae sedis</taxon>
        <taxon>Mucoromycota</taxon>
        <taxon>Glomeromycotina</taxon>
        <taxon>Glomeromycetes</taxon>
        <taxon>Glomerales</taxon>
        <taxon>Glomeraceae</taxon>
        <taxon>Rhizophagus</taxon>
    </lineage>
</organism>
<dbReference type="Gene3D" id="1.25.40.10">
    <property type="entry name" value="Tetratricopeptide repeat domain"/>
    <property type="match status" value="1"/>
</dbReference>
<evidence type="ECO:0000313" key="1">
    <source>
        <dbReference type="EMBL" id="ESA02585.1"/>
    </source>
</evidence>
<dbReference type="eggNOG" id="KOG1550">
    <property type="taxonomic scope" value="Eukaryota"/>
</dbReference>
<proteinExistence type="predicted"/>
<protein>
    <recommendedName>
        <fullName evidence="2">HCP-like protein</fullName>
    </recommendedName>
</protein>
<dbReference type="HOGENOM" id="CLU_2460876_0_0_1"/>
<dbReference type="InterPro" id="IPR052748">
    <property type="entry name" value="ISR_Activator"/>
</dbReference>
<dbReference type="InterPro" id="IPR006597">
    <property type="entry name" value="Sel1-like"/>
</dbReference>
<gene>
    <name evidence="1" type="ORF">GLOINDRAFT_6375</name>
</gene>
<reference evidence="1" key="1">
    <citation type="submission" date="2013-07" db="EMBL/GenBank/DDBJ databases">
        <title>The genome of an arbuscular mycorrhizal fungus provides insights into the evolution of the oldest plant symbiosis.</title>
        <authorList>
            <consortium name="DOE Joint Genome Institute"/>
            <person name="Tisserant E."/>
            <person name="Malbreil M."/>
            <person name="Kuo A."/>
            <person name="Kohler A."/>
            <person name="Symeonidi A."/>
            <person name="Balestrini R."/>
            <person name="Charron P."/>
            <person name="Duensing N."/>
            <person name="Frei-dit-Frey N."/>
            <person name="Gianinazzi-Pearson V."/>
            <person name="Gilbert B."/>
            <person name="Handa Y."/>
            <person name="Hijri M."/>
            <person name="Kaul R."/>
            <person name="Kawaguchi M."/>
            <person name="Krajinski F."/>
            <person name="Lammers P."/>
            <person name="Lapierre D."/>
            <person name="Masclaux F.G."/>
            <person name="Murat C."/>
            <person name="Morin E."/>
            <person name="Ndikumana S."/>
            <person name="Pagni M."/>
            <person name="Petitpierre D."/>
            <person name="Requena N."/>
            <person name="Rosikiewicz P."/>
            <person name="Riley R."/>
            <person name="Saito K."/>
            <person name="San Clemente H."/>
            <person name="Shapiro H."/>
            <person name="van Tuinen D."/>
            <person name="Becard G."/>
            <person name="Bonfante P."/>
            <person name="Paszkowski U."/>
            <person name="Shachar-Hill Y."/>
            <person name="Young J.P."/>
            <person name="Sanders I.R."/>
            <person name="Henrissat B."/>
            <person name="Rensing S.A."/>
            <person name="Grigoriev I.V."/>
            <person name="Corradi N."/>
            <person name="Roux C."/>
            <person name="Martin F."/>
        </authorList>
    </citation>
    <scope>NUCLEOTIDE SEQUENCE</scope>
    <source>
        <strain evidence="1">DAOM 197198</strain>
    </source>
</reference>
<dbReference type="PANTHER" id="PTHR45011:SF1">
    <property type="entry name" value="DAP3-BINDING CELL DEATH ENHANCER 1"/>
    <property type="match status" value="1"/>
</dbReference>
<dbReference type="SUPFAM" id="SSF81901">
    <property type="entry name" value="HCP-like"/>
    <property type="match status" value="1"/>
</dbReference>
<dbReference type="AlphaFoldDB" id="U9T378"/>
<feature type="non-terminal residue" evidence="1">
    <location>
        <position position="1"/>
    </location>
</feature>
<name>U9T378_RHIID</name>
<dbReference type="PANTHER" id="PTHR45011">
    <property type="entry name" value="DAP3-BINDING CELL DEATH ENHANCER 1"/>
    <property type="match status" value="1"/>
</dbReference>
<dbReference type="InterPro" id="IPR011990">
    <property type="entry name" value="TPR-like_helical_dom_sf"/>
</dbReference>
<accession>U9T378</accession>
<dbReference type="Pfam" id="PF08238">
    <property type="entry name" value="Sel1"/>
    <property type="match status" value="2"/>
</dbReference>